<dbReference type="RefSeq" id="WP_395127754.1">
    <property type="nucleotide sequence ID" value="NZ_JBIMSN010000090.1"/>
</dbReference>
<keyword evidence="5" id="KW-0378">Hydrolase</keyword>
<dbReference type="Gene3D" id="3.90.220.20">
    <property type="entry name" value="DNA methylase specificity domains"/>
    <property type="match status" value="2"/>
</dbReference>
<sequence>MSDASMRSSAVPEGWTLRPLLELVSIRSGQVNPTRNPFNTMLMVAPDHIQAGTGRLLARKTAEEQGAISGKYLVEPGDVVYSKIRPYLRKAIISDFHGLCSADMYPFTPRNSTDSRFILGIILSNRFSEFAISVSARSGIPKINREELAEYSLPAPRGDEQRAIGNALSDVDALISSLERLIAKKQAVKQGAMQQLLTADIHDDWKLQQLGTLLTGHPSYGINAAASTYSHDEPTYLRITDISDDGRFTPDPKVSVRHPSAKSYFLRDGDLVFARTGASTGKAYRYRPKDGPLVYAGFLIRVTPDPARLDPSYLSYFVQSKSYWDWVAVMSVRSGQPGINGNEYAGLPISFPKIEQQRAISSRLADMDEGIEILATRLAKTRAMKQGMMQELLTGRTRLPTEGAAS</sequence>
<evidence type="ECO:0000256" key="2">
    <source>
        <dbReference type="ARBA" id="ARBA00022747"/>
    </source>
</evidence>
<keyword evidence="3" id="KW-0238">DNA-binding</keyword>
<dbReference type="CDD" id="cd17521">
    <property type="entry name" value="RMtype1_S_Sau13435ORF2165P_TRD2-CR2_like"/>
    <property type="match status" value="1"/>
</dbReference>
<evidence type="ECO:0000256" key="1">
    <source>
        <dbReference type="ARBA" id="ARBA00010923"/>
    </source>
</evidence>
<feature type="domain" description="Type I restriction modification DNA specificity" evidence="4">
    <location>
        <begin position="265"/>
        <end position="379"/>
    </location>
</feature>
<dbReference type="InterPro" id="IPR000055">
    <property type="entry name" value="Restrct_endonuc_typeI_TRD"/>
</dbReference>
<keyword evidence="6" id="KW-1185">Reference proteome</keyword>
<name>A0ABW7K8D4_9NOCA</name>
<dbReference type="Proteomes" id="UP001609219">
    <property type="component" value="Unassembled WGS sequence"/>
</dbReference>
<dbReference type="InterPro" id="IPR052021">
    <property type="entry name" value="Type-I_RS_S_subunit"/>
</dbReference>
<dbReference type="GO" id="GO:0016787">
    <property type="term" value="F:hydrolase activity"/>
    <property type="evidence" value="ECO:0007669"/>
    <property type="project" value="UniProtKB-KW"/>
</dbReference>
<comment type="similarity">
    <text evidence="1">Belongs to the type-I restriction system S methylase family.</text>
</comment>
<accession>A0ABW7K8D4</accession>
<dbReference type="EC" id="3.1.21.-" evidence="5"/>
<keyword evidence="5" id="KW-0255">Endonuclease</keyword>
<evidence type="ECO:0000313" key="5">
    <source>
        <dbReference type="EMBL" id="MFH5230821.1"/>
    </source>
</evidence>
<dbReference type="PANTHER" id="PTHR30408">
    <property type="entry name" value="TYPE-1 RESTRICTION ENZYME ECOKI SPECIFICITY PROTEIN"/>
    <property type="match status" value="1"/>
</dbReference>
<dbReference type="Pfam" id="PF01420">
    <property type="entry name" value="Methylase_S"/>
    <property type="match status" value="2"/>
</dbReference>
<gene>
    <name evidence="5" type="ORF">ACHIRB_19960</name>
</gene>
<proteinExistence type="inferred from homology"/>
<reference evidence="5 6" key="1">
    <citation type="submission" date="2024-10" db="EMBL/GenBank/DDBJ databases">
        <authorList>
            <person name="Riesco R."/>
        </authorList>
    </citation>
    <scope>NUCLEOTIDE SEQUENCE [LARGE SCALE GENOMIC DNA]</scope>
    <source>
        <strain evidence="5 6">NCIMB 15450</strain>
    </source>
</reference>
<evidence type="ECO:0000313" key="6">
    <source>
        <dbReference type="Proteomes" id="UP001609219"/>
    </source>
</evidence>
<dbReference type="InterPro" id="IPR044946">
    <property type="entry name" value="Restrct_endonuc_typeI_TRD_sf"/>
</dbReference>
<evidence type="ECO:0000259" key="4">
    <source>
        <dbReference type="Pfam" id="PF01420"/>
    </source>
</evidence>
<dbReference type="PANTHER" id="PTHR30408:SF12">
    <property type="entry name" value="TYPE I RESTRICTION ENZYME MJAVIII SPECIFICITY SUBUNIT"/>
    <property type="match status" value="1"/>
</dbReference>
<keyword evidence="2" id="KW-0680">Restriction system</keyword>
<organism evidence="5 6">
    <name type="scientific">Antrihabitans spumae</name>
    <dbReference type="NCBI Taxonomy" id="3373370"/>
    <lineage>
        <taxon>Bacteria</taxon>
        <taxon>Bacillati</taxon>
        <taxon>Actinomycetota</taxon>
        <taxon>Actinomycetes</taxon>
        <taxon>Mycobacteriales</taxon>
        <taxon>Nocardiaceae</taxon>
        <taxon>Antrihabitans</taxon>
    </lineage>
</organism>
<comment type="caution">
    <text evidence="5">The sequence shown here is derived from an EMBL/GenBank/DDBJ whole genome shotgun (WGS) entry which is preliminary data.</text>
</comment>
<evidence type="ECO:0000256" key="3">
    <source>
        <dbReference type="ARBA" id="ARBA00023125"/>
    </source>
</evidence>
<dbReference type="EMBL" id="JBIMSN010000090">
    <property type="protein sequence ID" value="MFH5230821.1"/>
    <property type="molecule type" value="Genomic_DNA"/>
</dbReference>
<feature type="domain" description="Type I restriction modification DNA specificity" evidence="4">
    <location>
        <begin position="12"/>
        <end position="182"/>
    </location>
</feature>
<keyword evidence="5" id="KW-0540">Nuclease</keyword>
<dbReference type="CDD" id="cd16961">
    <property type="entry name" value="RMtype1_S_TRD-CR_like"/>
    <property type="match status" value="1"/>
</dbReference>
<dbReference type="GO" id="GO:0004519">
    <property type="term" value="F:endonuclease activity"/>
    <property type="evidence" value="ECO:0007669"/>
    <property type="project" value="UniProtKB-KW"/>
</dbReference>
<dbReference type="SUPFAM" id="SSF116734">
    <property type="entry name" value="DNA methylase specificity domain"/>
    <property type="match status" value="2"/>
</dbReference>
<protein>
    <submittedName>
        <fullName evidence="5">Restriction endonuclease subunit S</fullName>
        <ecNumber evidence="5">3.1.21.-</ecNumber>
    </submittedName>
</protein>